<comment type="subcellular location">
    <subcellularLocation>
        <location evidence="1">Cell membrane</location>
        <topology evidence="1">Multi-pass membrane protein</topology>
    </subcellularLocation>
</comment>
<evidence type="ECO:0000313" key="7">
    <source>
        <dbReference type="EMBL" id="SUZ94035.1"/>
    </source>
</evidence>
<dbReference type="PANTHER" id="PTHR40043">
    <property type="entry name" value="UPF0719 INNER MEMBRANE PROTEIN YJFL"/>
    <property type="match status" value="1"/>
</dbReference>
<evidence type="ECO:0008006" key="8">
    <source>
        <dbReference type="Google" id="ProtNLM"/>
    </source>
</evidence>
<evidence type="ECO:0000256" key="3">
    <source>
        <dbReference type="ARBA" id="ARBA00022692"/>
    </source>
</evidence>
<accession>A0A381RQ69</accession>
<feature type="transmembrane region" description="Helical" evidence="6">
    <location>
        <begin position="48"/>
        <end position="70"/>
    </location>
</feature>
<dbReference type="EMBL" id="UINC01002198">
    <property type="protein sequence ID" value="SUZ94035.1"/>
    <property type="molecule type" value="Genomic_DNA"/>
</dbReference>
<evidence type="ECO:0000256" key="4">
    <source>
        <dbReference type="ARBA" id="ARBA00022989"/>
    </source>
</evidence>
<protein>
    <recommendedName>
        <fullName evidence="8">DUF350 domain-containing protein</fullName>
    </recommendedName>
</protein>
<dbReference type="AlphaFoldDB" id="A0A381RQ69"/>
<keyword evidence="5 6" id="KW-0472">Membrane</keyword>
<reference evidence="7" key="1">
    <citation type="submission" date="2018-05" db="EMBL/GenBank/DDBJ databases">
        <authorList>
            <person name="Lanie J.A."/>
            <person name="Ng W.-L."/>
            <person name="Kazmierczak K.M."/>
            <person name="Andrzejewski T.M."/>
            <person name="Davidsen T.M."/>
            <person name="Wayne K.J."/>
            <person name="Tettelin H."/>
            <person name="Glass J.I."/>
            <person name="Rusch D."/>
            <person name="Podicherti R."/>
            <person name="Tsui H.-C.T."/>
            <person name="Winkler M.E."/>
        </authorList>
    </citation>
    <scope>NUCLEOTIDE SEQUENCE</scope>
</reference>
<dbReference type="GO" id="GO:0005886">
    <property type="term" value="C:plasma membrane"/>
    <property type="evidence" value="ECO:0007669"/>
    <property type="project" value="UniProtKB-SubCell"/>
</dbReference>
<dbReference type="InterPro" id="IPR007140">
    <property type="entry name" value="DUF350"/>
</dbReference>
<keyword evidence="3 6" id="KW-0812">Transmembrane</keyword>
<keyword evidence="4 6" id="KW-1133">Transmembrane helix</keyword>
<keyword evidence="2" id="KW-1003">Cell membrane</keyword>
<feature type="transmembrane region" description="Helical" evidence="6">
    <location>
        <begin position="90"/>
        <end position="114"/>
    </location>
</feature>
<organism evidence="7">
    <name type="scientific">marine metagenome</name>
    <dbReference type="NCBI Taxonomy" id="408172"/>
    <lineage>
        <taxon>unclassified sequences</taxon>
        <taxon>metagenomes</taxon>
        <taxon>ecological metagenomes</taxon>
    </lineage>
</organism>
<feature type="transmembrane region" description="Helical" evidence="6">
    <location>
        <begin position="6"/>
        <end position="27"/>
    </location>
</feature>
<feature type="transmembrane region" description="Helical" evidence="6">
    <location>
        <begin position="135"/>
        <end position="157"/>
    </location>
</feature>
<evidence type="ECO:0000256" key="1">
    <source>
        <dbReference type="ARBA" id="ARBA00004651"/>
    </source>
</evidence>
<dbReference type="Pfam" id="PF03994">
    <property type="entry name" value="DUF350"/>
    <property type="match status" value="1"/>
</dbReference>
<proteinExistence type="predicted"/>
<evidence type="ECO:0000256" key="6">
    <source>
        <dbReference type="SAM" id="Phobius"/>
    </source>
</evidence>
<evidence type="ECO:0000256" key="2">
    <source>
        <dbReference type="ARBA" id="ARBA00022475"/>
    </source>
</evidence>
<dbReference type="PANTHER" id="PTHR40043:SF1">
    <property type="entry name" value="UPF0719 INNER MEMBRANE PROTEIN YJFL"/>
    <property type="match status" value="1"/>
</dbReference>
<name>A0A381RQ69_9ZZZZ</name>
<gene>
    <name evidence="7" type="ORF">METZ01_LOCUS46889</name>
</gene>
<sequence length="158" mass="17657">MVINHFINVTLEILIYFLVSIVCLFIGRKVLDWITPYDLDKQTSEEKNLAAGITEAGFYISMAIIVHASVSGVVNYEMFSFINPEDPQRFALLGAELITTAVYLLIGLICLSLGRRSLDWVTKFDLNKEIQLERNVGVGAIEASMYISIAIIIHGIMV</sequence>
<evidence type="ECO:0000256" key="5">
    <source>
        <dbReference type="ARBA" id="ARBA00023136"/>
    </source>
</evidence>